<dbReference type="EMBL" id="KZ824443">
    <property type="protein sequence ID" value="RAK99907.1"/>
    <property type="molecule type" value="Genomic_DNA"/>
</dbReference>
<dbReference type="AlphaFoldDB" id="A0A395GZ03"/>
<dbReference type="PANTHER" id="PTHR48219">
    <property type="entry name" value="VACUOLAR PROTEIN SORTING-ASSOCIATED PROTEIN 62-RELATED"/>
    <property type="match status" value="1"/>
</dbReference>
<evidence type="ECO:0000313" key="1">
    <source>
        <dbReference type="EMBL" id="RAK99907.1"/>
    </source>
</evidence>
<gene>
    <name evidence="1" type="ORF">BO80DRAFT_435598</name>
</gene>
<organism evidence="1 2">
    <name type="scientific">Aspergillus ibericus CBS 121593</name>
    <dbReference type="NCBI Taxonomy" id="1448316"/>
    <lineage>
        <taxon>Eukaryota</taxon>
        <taxon>Fungi</taxon>
        <taxon>Dikarya</taxon>
        <taxon>Ascomycota</taxon>
        <taxon>Pezizomycotina</taxon>
        <taxon>Eurotiomycetes</taxon>
        <taxon>Eurotiomycetidae</taxon>
        <taxon>Eurotiales</taxon>
        <taxon>Aspergillaceae</taxon>
        <taxon>Aspergillus</taxon>
        <taxon>Aspergillus subgen. Circumdati</taxon>
    </lineage>
</organism>
<proteinExistence type="predicted"/>
<dbReference type="Proteomes" id="UP000249402">
    <property type="component" value="Unassembled WGS sequence"/>
</dbReference>
<dbReference type="InterPro" id="IPR009291">
    <property type="entry name" value="Vps62"/>
</dbReference>
<dbReference type="Pfam" id="PF06101">
    <property type="entry name" value="Vps62"/>
    <property type="match status" value="1"/>
</dbReference>
<dbReference type="STRING" id="1448316.A0A395GZ03"/>
<dbReference type="GeneID" id="37225783"/>
<name>A0A395GZ03_9EURO</name>
<dbReference type="RefSeq" id="XP_025574235.1">
    <property type="nucleotide sequence ID" value="XM_025720918.1"/>
</dbReference>
<sequence length="120" mass="13067">MSNKTYEYGELVVTLTTAFDVIWNDKGSGATRDGGTLNGKRAALLVGAKFLTGTSPAVRPPTDYTQLWAKQDSGANADGSFWRPIAPAGYTSMGHVVQAGWSVPSLSKMWCQRRRLRERG</sequence>
<evidence type="ECO:0000313" key="2">
    <source>
        <dbReference type="Proteomes" id="UP000249402"/>
    </source>
</evidence>
<keyword evidence="2" id="KW-1185">Reference proteome</keyword>
<dbReference type="OrthoDB" id="428159at2759"/>
<reference evidence="1 2" key="1">
    <citation type="submission" date="2018-02" db="EMBL/GenBank/DDBJ databases">
        <title>The genomes of Aspergillus section Nigri reveals drivers in fungal speciation.</title>
        <authorList>
            <consortium name="DOE Joint Genome Institute"/>
            <person name="Vesth T.C."/>
            <person name="Nybo J."/>
            <person name="Theobald S."/>
            <person name="Brandl J."/>
            <person name="Frisvad J.C."/>
            <person name="Nielsen K.F."/>
            <person name="Lyhne E.K."/>
            <person name="Kogle M.E."/>
            <person name="Kuo A."/>
            <person name="Riley R."/>
            <person name="Clum A."/>
            <person name="Nolan M."/>
            <person name="Lipzen A."/>
            <person name="Salamov A."/>
            <person name="Henrissat B."/>
            <person name="Wiebenga A."/>
            <person name="De vries R.P."/>
            <person name="Grigoriev I.V."/>
            <person name="Mortensen U.H."/>
            <person name="Andersen M.R."/>
            <person name="Baker S.E."/>
        </authorList>
    </citation>
    <scope>NUCLEOTIDE SEQUENCE [LARGE SCALE GENOMIC DNA]</scope>
    <source>
        <strain evidence="1 2">CBS 121593</strain>
    </source>
</reference>
<dbReference type="PANTHER" id="PTHR48219:SF2">
    <property type="entry name" value="VACUOLAR PROTEIN SORTING-ASSOCIATED PROTEIN 62"/>
    <property type="match status" value="1"/>
</dbReference>
<dbReference type="VEuPathDB" id="FungiDB:BO80DRAFT_435598"/>
<accession>A0A395GZ03</accession>
<protein>
    <submittedName>
        <fullName evidence="1">Uncharacterized protein</fullName>
    </submittedName>
</protein>